<dbReference type="PANTHER" id="PTHR33908:SF3">
    <property type="entry name" value="UNDECAPRENYL PHOSPHATE-ALPHA-4-AMINO-4-DEOXY-L-ARABINOSE ARABINOSYL TRANSFERASE"/>
    <property type="match status" value="1"/>
</dbReference>
<comment type="subcellular location">
    <subcellularLocation>
        <location evidence="1">Cell membrane</location>
        <topology evidence="1">Multi-pass membrane protein</topology>
    </subcellularLocation>
</comment>
<name>A0ABP8E5D1_9MICO</name>
<evidence type="ECO:0000256" key="1">
    <source>
        <dbReference type="ARBA" id="ARBA00004651"/>
    </source>
</evidence>
<evidence type="ECO:0000256" key="9">
    <source>
        <dbReference type="SAM" id="Phobius"/>
    </source>
</evidence>
<dbReference type="PANTHER" id="PTHR33908">
    <property type="entry name" value="MANNOSYLTRANSFERASE YKCB-RELATED"/>
    <property type="match status" value="1"/>
</dbReference>
<evidence type="ECO:0000256" key="2">
    <source>
        <dbReference type="ARBA" id="ARBA00022475"/>
    </source>
</evidence>
<evidence type="ECO:0000313" key="10">
    <source>
        <dbReference type="EMBL" id="GAA4267409.1"/>
    </source>
</evidence>
<feature type="transmembrane region" description="Helical" evidence="9">
    <location>
        <begin position="46"/>
        <end position="67"/>
    </location>
</feature>
<feature type="transmembrane region" description="Helical" evidence="9">
    <location>
        <begin position="166"/>
        <end position="187"/>
    </location>
</feature>
<keyword evidence="6 9" id="KW-1133">Transmembrane helix</keyword>
<feature type="transmembrane region" description="Helical" evidence="9">
    <location>
        <begin position="299"/>
        <end position="318"/>
    </location>
</feature>
<feature type="transmembrane region" description="Helical" evidence="9">
    <location>
        <begin position="384"/>
        <end position="402"/>
    </location>
</feature>
<comment type="caution">
    <text evidence="10">The sequence shown here is derived from an EMBL/GenBank/DDBJ whole genome shotgun (WGS) entry which is preliminary data.</text>
</comment>
<keyword evidence="4" id="KW-0808">Transferase</keyword>
<dbReference type="Proteomes" id="UP001501594">
    <property type="component" value="Unassembled WGS sequence"/>
</dbReference>
<feature type="compositionally biased region" description="Pro residues" evidence="8">
    <location>
        <begin position="1"/>
        <end position="11"/>
    </location>
</feature>
<reference evidence="11" key="1">
    <citation type="journal article" date="2019" name="Int. J. Syst. Evol. Microbiol.">
        <title>The Global Catalogue of Microorganisms (GCM) 10K type strain sequencing project: providing services to taxonomists for standard genome sequencing and annotation.</title>
        <authorList>
            <consortium name="The Broad Institute Genomics Platform"/>
            <consortium name="The Broad Institute Genome Sequencing Center for Infectious Disease"/>
            <person name="Wu L."/>
            <person name="Ma J."/>
        </authorList>
    </citation>
    <scope>NUCLEOTIDE SEQUENCE [LARGE SCALE GENOMIC DNA]</scope>
    <source>
        <strain evidence="11">JCM 17442</strain>
    </source>
</reference>
<feature type="transmembrane region" description="Helical" evidence="9">
    <location>
        <begin position="193"/>
        <end position="226"/>
    </location>
</feature>
<evidence type="ECO:0000256" key="7">
    <source>
        <dbReference type="ARBA" id="ARBA00023136"/>
    </source>
</evidence>
<feature type="transmembrane region" description="Helical" evidence="9">
    <location>
        <begin position="143"/>
        <end position="159"/>
    </location>
</feature>
<keyword evidence="11" id="KW-1185">Reference proteome</keyword>
<feature type="transmembrane region" description="Helical" evidence="9">
    <location>
        <begin position="118"/>
        <end position="137"/>
    </location>
</feature>
<sequence length="539" mass="58327">MSSAPPLPRTPRPSHGDSDGDDRSDRDRTDDRAGSAGTRRSRVTDAVLVGLAATAIAVLFSWVPSLWYDEAATVVSATRSWAALGRMLTTVDVVHATYYAGMHLWFDVVGYSPFTLRLPSALATGGAAALTVVLGRMLATRRIGLLAGVVFCVLPRVTWMGLEGRSFALGTLLAVASTILFVTAARRSARRWWIAYAAVAILSSAVFLYLVLVVVAHGVSAVLALLRARKRHAGLRASGWATSRPILRWTLAAALTVVAILPLAVLASRQSGQIHWIPRPSLHTVEEVVTTQWFYENGAFAAVAWALILIGVVAALRRPGQAEGRTARDVLLIAAPWMAVPTLGLIAVSLVHTPLYSPRYVTFGAPAAALAIAVGLDRLPWRRAVPLLVAVLVALSLPTIVAQRQVTAKDDSAWNRVAALVSRERAREPRDTRDAVVYGPVDRHPLTTSRIIADSYPTAFRGLDDIALRTPASETDRMWASDRPLGSVLGKAQDARSVWLLTGTAHDIATTLTPELRRDGFHVGQSWRVSRTIVVRYDR</sequence>
<evidence type="ECO:0000256" key="6">
    <source>
        <dbReference type="ARBA" id="ARBA00022989"/>
    </source>
</evidence>
<keyword evidence="3" id="KW-0328">Glycosyltransferase</keyword>
<dbReference type="RefSeq" id="WP_344797678.1">
    <property type="nucleotide sequence ID" value="NZ_BAABAU010000004.1"/>
</dbReference>
<accession>A0ABP8E5D1</accession>
<evidence type="ECO:0000256" key="5">
    <source>
        <dbReference type="ARBA" id="ARBA00022692"/>
    </source>
</evidence>
<feature type="transmembrane region" description="Helical" evidence="9">
    <location>
        <begin position="330"/>
        <end position="351"/>
    </location>
</feature>
<protein>
    <submittedName>
        <fullName evidence="10">Glycosyltransferase family 39 protein</fullName>
    </submittedName>
</protein>
<organism evidence="10 11">
    <name type="scientific">Frondihabitans peucedani</name>
    <dbReference type="NCBI Taxonomy" id="598626"/>
    <lineage>
        <taxon>Bacteria</taxon>
        <taxon>Bacillati</taxon>
        <taxon>Actinomycetota</taxon>
        <taxon>Actinomycetes</taxon>
        <taxon>Micrococcales</taxon>
        <taxon>Microbacteriaceae</taxon>
        <taxon>Frondihabitans</taxon>
    </lineage>
</organism>
<evidence type="ECO:0000256" key="4">
    <source>
        <dbReference type="ARBA" id="ARBA00022679"/>
    </source>
</evidence>
<proteinExistence type="predicted"/>
<feature type="compositionally biased region" description="Basic and acidic residues" evidence="8">
    <location>
        <begin position="14"/>
        <end position="33"/>
    </location>
</feature>
<evidence type="ECO:0000256" key="8">
    <source>
        <dbReference type="SAM" id="MobiDB-lite"/>
    </source>
</evidence>
<keyword evidence="7 9" id="KW-0472">Membrane</keyword>
<dbReference type="InterPro" id="IPR050297">
    <property type="entry name" value="LipidA_mod_glycosyltrf_83"/>
</dbReference>
<feature type="region of interest" description="Disordered" evidence="8">
    <location>
        <begin position="1"/>
        <end position="38"/>
    </location>
</feature>
<dbReference type="EMBL" id="BAABAU010000004">
    <property type="protein sequence ID" value="GAA4267409.1"/>
    <property type="molecule type" value="Genomic_DNA"/>
</dbReference>
<evidence type="ECO:0000313" key="11">
    <source>
        <dbReference type="Proteomes" id="UP001501594"/>
    </source>
</evidence>
<feature type="transmembrane region" description="Helical" evidence="9">
    <location>
        <begin position="357"/>
        <end position="377"/>
    </location>
</feature>
<keyword evidence="2" id="KW-1003">Cell membrane</keyword>
<gene>
    <name evidence="10" type="ORF">GCM10022256_30210</name>
</gene>
<keyword evidence="5 9" id="KW-0812">Transmembrane</keyword>
<feature type="transmembrane region" description="Helical" evidence="9">
    <location>
        <begin position="246"/>
        <end position="267"/>
    </location>
</feature>
<evidence type="ECO:0000256" key="3">
    <source>
        <dbReference type="ARBA" id="ARBA00022676"/>
    </source>
</evidence>